<evidence type="ECO:0000313" key="3">
    <source>
        <dbReference type="EMBL" id="KAK4886901.1"/>
    </source>
</evidence>
<feature type="domain" description="HTH psq-type" evidence="2">
    <location>
        <begin position="15"/>
        <end position="51"/>
    </location>
</feature>
<proteinExistence type="predicted"/>
<dbReference type="AlphaFoldDB" id="A0AAN7PNB6"/>
<comment type="subcellular location">
    <subcellularLocation>
        <location evidence="1">Nucleus</location>
    </subcellularLocation>
</comment>
<organism evidence="3 4">
    <name type="scientific">Aquatica leii</name>
    <dbReference type="NCBI Taxonomy" id="1421715"/>
    <lineage>
        <taxon>Eukaryota</taxon>
        <taxon>Metazoa</taxon>
        <taxon>Ecdysozoa</taxon>
        <taxon>Arthropoda</taxon>
        <taxon>Hexapoda</taxon>
        <taxon>Insecta</taxon>
        <taxon>Pterygota</taxon>
        <taxon>Neoptera</taxon>
        <taxon>Endopterygota</taxon>
        <taxon>Coleoptera</taxon>
        <taxon>Polyphaga</taxon>
        <taxon>Elateriformia</taxon>
        <taxon>Elateroidea</taxon>
        <taxon>Lampyridae</taxon>
        <taxon>Luciolinae</taxon>
        <taxon>Aquatica</taxon>
    </lineage>
</organism>
<dbReference type="InterPro" id="IPR009057">
    <property type="entry name" value="Homeodomain-like_sf"/>
</dbReference>
<dbReference type="EMBL" id="JARPUR010000001">
    <property type="protein sequence ID" value="KAK4886901.1"/>
    <property type="molecule type" value="Genomic_DNA"/>
</dbReference>
<evidence type="ECO:0000256" key="1">
    <source>
        <dbReference type="ARBA" id="ARBA00004123"/>
    </source>
</evidence>
<keyword evidence="4" id="KW-1185">Reference proteome</keyword>
<gene>
    <name evidence="3" type="ORF">RN001_003172</name>
</gene>
<dbReference type="InterPro" id="IPR007889">
    <property type="entry name" value="HTH_Psq"/>
</dbReference>
<reference evidence="4" key="1">
    <citation type="submission" date="2023-01" db="EMBL/GenBank/DDBJ databases">
        <title>Key to firefly adult light organ development and bioluminescence: homeobox transcription factors regulate luciferase expression and transportation to peroxisome.</title>
        <authorList>
            <person name="Fu X."/>
        </authorList>
    </citation>
    <scope>NUCLEOTIDE SEQUENCE [LARGE SCALE GENOMIC DNA]</scope>
</reference>
<evidence type="ECO:0000313" key="4">
    <source>
        <dbReference type="Proteomes" id="UP001353858"/>
    </source>
</evidence>
<dbReference type="GO" id="GO:0003677">
    <property type="term" value="F:DNA binding"/>
    <property type="evidence" value="ECO:0007669"/>
    <property type="project" value="InterPro"/>
</dbReference>
<protein>
    <recommendedName>
        <fullName evidence="2">HTH psq-type domain-containing protein</fullName>
    </recommendedName>
</protein>
<accession>A0AAN7PNB6</accession>
<evidence type="ECO:0000259" key="2">
    <source>
        <dbReference type="Pfam" id="PF05225"/>
    </source>
</evidence>
<sequence length="121" mass="13915">MPRSKTGKTRQPVDRQALKAAVEATLWENLHIRDAAKIYNVTKSTLARHLAAHKAKEKDLPNISFRFLCRVCVPRKLIQMEFDSSSLSSDDKVFDLLGAVDRVKVFRPRPNPFEKYSRAEF</sequence>
<dbReference type="GO" id="GO:0005634">
    <property type="term" value="C:nucleus"/>
    <property type="evidence" value="ECO:0007669"/>
    <property type="project" value="UniProtKB-SubCell"/>
</dbReference>
<comment type="caution">
    <text evidence="3">The sequence shown here is derived from an EMBL/GenBank/DDBJ whole genome shotgun (WGS) entry which is preliminary data.</text>
</comment>
<dbReference type="Pfam" id="PF05225">
    <property type="entry name" value="HTH_psq"/>
    <property type="match status" value="1"/>
</dbReference>
<name>A0AAN7PNB6_9COLE</name>
<dbReference type="SUPFAM" id="SSF46689">
    <property type="entry name" value="Homeodomain-like"/>
    <property type="match status" value="1"/>
</dbReference>
<dbReference type="Proteomes" id="UP001353858">
    <property type="component" value="Unassembled WGS sequence"/>
</dbReference>